<dbReference type="AlphaFoldDB" id="A0A931B450"/>
<protein>
    <submittedName>
        <fullName evidence="1">Uncharacterized protein</fullName>
    </submittedName>
</protein>
<name>A0A931B450_9ACTN</name>
<reference evidence="1" key="1">
    <citation type="submission" date="2020-11" db="EMBL/GenBank/DDBJ databases">
        <title>Isolation and identification of active actinomycetes.</title>
        <authorList>
            <person name="Yu B."/>
        </authorList>
    </citation>
    <scope>NUCLEOTIDE SEQUENCE</scope>
    <source>
        <strain evidence="1">NEAU-YB345</strain>
    </source>
</reference>
<evidence type="ECO:0000313" key="2">
    <source>
        <dbReference type="Proteomes" id="UP000657385"/>
    </source>
</evidence>
<comment type="caution">
    <text evidence="1">The sequence shown here is derived from an EMBL/GenBank/DDBJ whole genome shotgun (WGS) entry which is preliminary data.</text>
</comment>
<organism evidence="1 2">
    <name type="scientific">Streptacidiphilus fuscans</name>
    <dbReference type="NCBI Taxonomy" id="2789292"/>
    <lineage>
        <taxon>Bacteria</taxon>
        <taxon>Bacillati</taxon>
        <taxon>Actinomycetota</taxon>
        <taxon>Actinomycetes</taxon>
        <taxon>Kitasatosporales</taxon>
        <taxon>Streptomycetaceae</taxon>
        <taxon>Streptacidiphilus</taxon>
    </lineage>
</organism>
<sequence length="76" mass="8280">MAQTTRDPSKPYGGLWTPPDKYLAPGCKGVDPEEPHACAVGVRVVSGKLIGCEHECHDQEVKRLKEVSARYGDTLT</sequence>
<accession>A0A931B450</accession>
<gene>
    <name evidence="1" type="ORF">I2501_17885</name>
</gene>
<dbReference type="EMBL" id="JADPRT010000007">
    <property type="protein sequence ID" value="MBF9069896.1"/>
    <property type="molecule type" value="Genomic_DNA"/>
</dbReference>
<keyword evidence="2" id="KW-1185">Reference proteome</keyword>
<dbReference type="RefSeq" id="WP_196195085.1">
    <property type="nucleotide sequence ID" value="NZ_JADPRT010000007.1"/>
</dbReference>
<evidence type="ECO:0000313" key="1">
    <source>
        <dbReference type="EMBL" id="MBF9069896.1"/>
    </source>
</evidence>
<dbReference type="Proteomes" id="UP000657385">
    <property type="component" value="Unassembled WGS sequence"/>
</dbReference>
<proteinExistence type="predicted"/>